<protein>
    <recommendedName>
        <fullName evidence="6">Group 1 truncated hemoglobin</fullName>
    </recommendedName>
</protein>
<feature type="binding site" description="distal binding residue" evidence="8">
    <location>
        <position position="120"/>
    </location>
    <ligand>
        <name>heme</name>
        <dbReference type="ChEBI" id="CHEBI:30413"/>
    </ligand>
    <ligandPart>
        <name>Fe</name>
        <dbReference type="ChEBI" id="CHEBI:18248"/>
    </ligandPart>
</feature>
<evidence type="ECO:0000256" key="1">
    <source>
        <dbReference type="ARBA" id="ARBA00009660"/>
    </source>
</evidence>
<evidence type="ECO:0000256" key="6">
    <source>
        <dbReference type="PIRNR" id="PIRNR002030"/>
    </source>
</evidence>
<reference evidence="10" key="1">
    <citation type="journal article" date="2015" name="Chem. Biol.">
        <title>Structure, bioactivity, and resistance mechanism of streptomonomicin, an unusual lasso Peptide from an understudied halophilic actinomycete.</title>
        <authorList>
            <person name="Metelev M."/>
            <person name="Tietz J.I."/>
            <person name="Melby J.O."/>
            <person name="Blair P.M."/>
            <person name="Zhu L."/>
            <person name="Livnat I."/>
            <person name="Severinov K."/>
            <person name="Mitchell D.A."/>
        </authorList>
    </citation>
    <scope>NUCLEOTIDE SEQUENCE [LARGE SCALE GENOMIC DNA]</scope>
    <source>
        <strain evidence="10">YIM 90003</strain>
    </source>
</reference>
<keyword evidence="4 6" id="KW-0479">Metal-binding</keyword>
<evidence type="ECO:0000256" key="8">
    <source>
        <dbReference type="PIRSR" id="PIRSR601486-1"/>
    </source>
</evidence>
<dbReference type="InterPro" id="IPR009050">
    <property type="entry name" value="Globin-like_sf"/>
</dbReference>
<dbReference type="GO" id="GO:0005344">
    <property type="term" value="F:oxygen carrier activity"/>
    <property type="evidence" value="ECO:0007669"/>
    <property type="project" value="UniProtKB-UniRule"/>
</dbReference>
<proteinExistence type="inferred from homology"/>
<sequence>MPIVTNDSVSIYERIGGHEAIAAVVDDLYVRIMDDPQLEGFFTGSNLAKLKGRQVEFFSAALGGPNVYDGGAMDEVHRGRGIEQHHFDLVADHLVASLKGAGVPADTVDEIIGVVAPLSHDIVGGSSKTPSAAAD</sequence>
<dbReference type="InterPro" id="IPR016339">
    <property type="entry name" value="Hemoglobin_trunc_I"/>
</dbReference>
<name>A0A0C2G0E1_9ACTN</name>
<comment type="cofactor">
    <cofactor evidence="7">
        <name>heme</name>
        <dbReference type="ChEBI" id="CHEBI:30413"/>
    </cofactor>
    <text evidence="7">Binds 1 heme group per subunit.</text>
</comment>
<dbReference type="AlphaFoldDB" id="A0A0C2G0E1"/>
<dbReference type="GO" id="GO:0046872">
    <property type="term" value="F:metal ion binding"/>
    <property type="evidence" value="ECO:0007669"/>
    <property type="project" value="UniProtKB-UniRule"/>
</dbReference>
<evidence type="ECO:0000256" key="3">
    <source>
        <dbReference type="ARBA" id="ARBA00022617"/>
    </source>
</evidence>
<dbReference type="InterPro" id="IPR001486">
    <property type="entry name" value="Hemoglobin_trunc"/>
</dbReference>
<dbReference type="CDD" id="cd00454">
    <property type="entry name" value="TrHb1_N"/>
    <property type="match status" value="1"/>
</dbReference>
<dbReference type="Proteomes" id="UP000031675">
    <property type="component" value="Unassembled WGS sequence"/>
</dbReference>
<dbReference type="InterPro" id="IPR012292">
    <property type="entry name" value="Globin/Proto"/>
</dbReference>
<evidence type="ECO:0000256" key="5">
    <source>
        <dbReference type="ARBA" id="ARBA00023004"/>
    </source>
</evidence>
<keyword evidence="5 6" id="KW-0408">Iron</keyword>
<evidence type="ECO:0000256" key="4">
    <source>
        <dbReference type="ARBA" id="ARBA00022723"/>
    </source>
</evidence>
<dbReference type="SUPFAM" id="SSF46458">
    <property type="entry name" value="Globin-like"/>
    <property type="match status" value="1"/>
</dbReference>
<feature type="binding site" description="proximal binding residue" evidence="7">
    <location>
        <position position="77"/>
    </location>
    <ligand>
        <name>heme</name>
        <dbReference type="ChEBI" id="CHEBI:30413"/>
    </ligand>
    <ligandPart>
        <name>Fe</name>
        <dbReference type="ChEBI" id="CHEBI:18248"/>
    </ligandPart>
</feature>
<comment type="similarity">
    <text evidence="1 6">Belongs to the truncated hemoglobin family. Group I subfamily.</text>
</comment>
<feature type="binding site" description="distal binding residue" evidence="8">
    <location>
        <position position="77"/>
    </location>
    <ligand>
        <name>heme</name>
        <dbReference type="ChEBI" id="CHEBI:30413"/>
    </ligand>
    <ligandPart>
        <name>Fe</name>
        <dbReference type="ChEBI" id="CHEBI:18248"/>
    </ligandPart>
</feature>
<dbReference type="PIRSF" id="PIRSF002030">
    <property type="entry name" value="Globin_Protozoa/Cyanobacteria"/>
    <property type="match status" value="1"/>
</dbReference>
<dbReference type="GO" id="GO:0020037">
    <property type="term" value="F:heme binding"/>
    <property type="evidence" value="ECO:0007669"/>
    <property type="project" value="InterPro"/>
</dbReference>
<evidence type="ECO:0000256" key="7">
    <source>
        <dbReference type="PIRSR" id="PIRSR002030-1"/>
    </source>
</evidence>
<keyword evidence="9" id="KW-0675">Receptor</keyword>
<dbReference type="Pfam" id="PF01152">
    <property type="entry name" value="Bac_globin"/>
    <property type="match status" value="1"/>
</dbReference>
<dbReference type="GO" id="GO:0019825">
    <property type="term" value="F:oxygen binding"/>
    <property type="evidence" value="ECO:0007669"/>
    <property type="project" value="InterPro"/>
</dbReference>
<evidence type="ECO:0000313" key="9">
    <source>
        <dbReference type="EMBL" id="KIH96783.1"/>
    </source>
</evidence>
<evidence type="ECO:0000256" key="2">
    <source>
        <dbReference type="ARBA" id="ARBA00022448"/>
    </source>
</evidence>
<keyword evidence="6" id="KW-0561">Oxygen transport</keyword>
<evidence type="ECO:0000313" key="10">
    <source>
        <dbReference type="Proteomes" id="UP000031675"/>
    </source>
</evidence>
<comment type="caution">
    <text evidence="9">The sequence shown here is derived from an EMBL/GenBank/DDBJ whole genome shotgun (WGS) entry which is preliminary data.</text>
</comment>
<dbReference type="STRING" id="183763.LP52_22885"/>
<keyword evidence="10" id="KW-1185">Reference proteome</keyword>
<keyword evidence="2 6" id="KW-0813">Transport</keyword>
<dbReference type="EMBL" id="JROO01000048">
    <property type="protein sequence ID" value="KIH96783.1"/>
    <property type="molecule type" value="Genomic_DNA"/>
</dbReference>
<dbReference type="Gene3D" id="1.10.490.10">
    <property type="entry name" value="Globins"/>
    <property type="match status" value="1"/>
</dbReference>
<organism evidence="9 10">
    <name type="scientific">Streptomonospora alba</name>
    <dbReference type="NCBI Taxonomy" id="183763"/>
    <lineage>
        <taxon>Bacteria</taxon>
        <taxon>Bacillati</taxon>
        <taxon>Actinomycetota</taxon>
        <taxon>Actinomycetes</taxon>
        <taxon>Streptosporangiales</taxon>
        <taxon>Nocardiopsidaceae</taxon>
        <taxon>Streptomonospora</taxon>
    </lineage>
</organism>
<gene>
    <name evidence="9" type="ORF">LP52_22885</name>
</gene>
<accession>A0A0C2G0E1</accession>
<keyword evidence="3 6" id="KW-0349">Heme</keyword>